<organism evidence="3">
    <name type="scientific">uncultured bacterium fosmid pJB23D10</name>
    <dbReference type="NCBI Taxonomy" id="1478061"/>
    <lineage>
        <taxon>Bacteria</taxon>
        <taxon>environmental samples</taxon>
    </lineage>
</organism>
<dbReference type="CDD" id="cd01949">
    <property type="entry name" value="GGDEF"/>
    <property type="match status" value="1"/>
</dbReference>
<dbReference type="PANTHER" id="PTHR45138">
    <property type="entry name" value="REGULATORY COMPONENTS OF SENSORY TRANSDUCTION SYSTEM"/>
    <property type="match status" value="1"/>
</dbReference>
<dbReference type="Pfam" id="PF00990">
    <property type="entry name" value="GGDEF"/>
    <property type="match status" value="1"/>
</dbReference>
<dbReference type="Gene3D" id="3.30.70.270">
    <property type="match status" value="1"/>
</dbReference>
<dbReference type="AlphaFoldDB" id="A0A0H3UAE0"/>
<evidence type="ECO:0000256" key="1">
    <source>
        <dbReference type="SAM" id="Phobius"/>
    </source>
</evidence>
<protein>
    <recommendedName>
        <fullName evidence="2">GGDEF domain-containing protein</fullName>
    </recommendedName>
</protein>
<dbReference type="InterPro" id="IPR000160">
    <property type="entry name" value="GGDEF_dom"/>
</dbReference>
<dbReference type="GO" id="GO:0052621">
    <property type="term" value="F:diguanylate cyclase activity"/>
    <property type="evidence" value="ECO:0007669"/>
    <property type="project" value="TreeGrafter"/>
</dbReference>
<dbReference type="NCBIfam" id="TIGR00254">
    <property type="entry name" value="GGDEF"/>
    <property type="match status" value="1"/>
</dbReference>
<sequence>MNPKFVFKHLFTFLKDSSVDIRIRLLYFLQYASLIACLIGTIGMIMLKQSVISMVPNFILFVMSFIGLYLSHAKKKYDLAALIIIIGCANIALPWMFFSAGGNDSGMLIWFLFSVVVTCMMANGKVRIFMAIITTIEDLACMCIGYLYPDTVKPLVGQHAEFVDQLQSFAIVCVFLTAILTIYITTYENQRRKLVEQGIELRNIMQTDALTGTFNRRAYYDEINLYSNGKDADDLVLVAMDVNGLKKINDQLGHAAGDDYICVAARVIGLAMGEYGHIFRTGGDEFMAILHCSVKEAECLEKRLNECIAQDDNSWKEQMAIAVGIVCYEEYRGEKLSEIEKIADKRMYENKAAYYRRNGIDRRR</sequence>
<feature type="transmembrane region" description="Helical" evidence="1">
    <location>
        <begin position="168"/>
        <end position="187"/>
    </location>
</feature>
<feature type="transmembrane region" description="Helical" evidence="1">
    <location>
        <begin position="51"/>
        <end position="70"/>
    </location>
</feature>
<dbReference type="InterPro" id="IPR043128">
    <property type="entry name" value="Rev_trsase/Diguanyl_cyclase"/>
</dbReference>
<dbReference type="Pfam" id="PF25323">
    <property type="entry name" value="6TM_PilS"/>
    <property type="match status" value="1"/>
</dbReference>
<dbReference type="InterPro" id="IPR050469">
    <property type="entry name" value="Diguanylate_Cyclase"/>
</dbReference>
<evidence type="ECO:0000259" key="2">
    <source>
        <dbReference type="PROSITE" id="PS50887"/>
    </source>
</evidence>
<keyword evidence="1" id="KW-0812">Transmembrane</keyword>
<name>A0A0H3UAE0_9BACT</name>
<dbReference type="PANTHER" id="PTHR45138:SF9">
    <property type="entry name" value="DIGUANYLATE CYCLASE DGCM-RELATED"/>
    <property type="match status" value="1"/>
</dbReference>
<dbReference type="PROSITE" id="PS50887">
    <property type="entry name" value="GGDEF"/>
    <property type="match status" value="1"/>
</dbReference>
<feature type="transmembrane region" description="Helical" evidence="1">
    <location>
        <begin position="128"/>
        <end position="148"/>
    </location>
</feature>
<reference evidence="3" key="1">
    <citation type="submission" date="2013-08" db="EMBL/GenBank/DDBJ databases">
        <title>Comparison of modified E. coli strains.</title>
        <authorList>
            <person name="Juergensen J."/>
            <person name="Bonge A."/>
            <person name="Streit W.R."/>
        </authorList>
    </citation>
    <scope>NUCLEOTIDE SEQUENCE</scope>
</reference>
<proteinExistence type="predicted"/>
<dbReference type="SUPFAM" id="SSF55073">
    <property type="entry name" value="Nucleotide cyclase"/>
    <property type="match status" value="1"/>
</dbReference>
<feature type="transmembrane region" description="Helical" evidence="1">
    <location>
        <begin position="104"/>
        <end position="121"/>
    </location>
</feature>
<dbReference type="InterPro" id="IPR029787">
    <property type="entry name" value="Nucleotide_cyclase"/>
</dbReference>
<feature type="transmembrane region" description="Helical" evidence="1">
    <location>
        <begin position="25"/>
        <end position="45"/>
    </location>
</feature>
<dbReference type="SMART" id="SM00267">
    <property type="entry name" value="GGDEF"/>
    <property type="match status" value="1"/>
</dbReference>
<evidence type="ECO:0000313" key="3">
    <source>
        <dbReference type="EMBL" id="AIF26472.1"/>
    </source>
</evidence>
<keyword evidence="1" id="KW-1133">Transmembrane helix</keyword>
<accession>A0A0H3UAE0</accession>
<feature type="transmembrane region" description="Helical" evidence="1">
    <location>
        <begin position="77"/>
        <end position="98"/>
    </location>
</feature>
<feature type="domain" description="GGDEF" evidence="2">
    <location>
        <begin position="233"/>
        <end position="364"/>
    </location>
</feature>
<keyword evidence="1" id="KW-0472">Membrane</keyword>
<dbReference type="EMBL" id="KF540233">
    <property type="protein sequence ID" value="AIF26472.1"/>
    <property type="molecule type" value="Genomic_DNA"/>
</dbReference>